<evidence type="ECO:0000313" key="1">
    <source>
        <dbReference type="EMBL" id="POF88553.1"/>
    </source>
</evidence>
<dbReference type="AlphaFoldDB" id="A0A2S3WC95"/>
<comment type="caution">
    <text evidence="1">The sequence shown here is derived from an EMBL/GenBank/DDBJ whole genome shotgun (WGS) entry which is preliminary data.</text>
</comment>
<name>A0A2S3WC95_PSEPU</name>
<gene>
    <name evidence="1" type="ORF">BGP80_11480</name>
</gene>
<dbReference type="EMBL" id="MIND01000018">
    <property type="protein sequence ID" value="POF88553.1"/>
    <property type="molecule type" value="Genomic_DNA"/>
</dbReference>
<reference evidence="1 2" key="1">
    <citation type="submission" date="2016-08" db="EMBL/GenBank/DDBJ databases">
        <authorList>
            <person name="Seilhamer J.J."/>
        </authorList>
    </citation>
    <scope>NUCLEOTIDE SEQUENCE [LARGE SCALE GENOMIC DNA]</scope>
    <source>
        <strain evidence="1 2">KT-27</strain>
    </source>
</reference>
<accession>A0A2S3WC95</accession>
<sequence length="64" mass="7266">MVYIYFSLAFHLLDLYGELADCSKIFLGLLVQSQGGGLLRLLLPVMIGWFAWSRNAIGCYWFSS</sequence>
<organism evidence="1 2">
    <name type="scientific">Pseudomonas putida</name>
    <name type="common">Arthrobacter siderocapsulatus</name>
    <dbReference type="NCBI Taxonomy" id="303"/>
    <lineage>
        <taxon>Bacteria</taxon>
        <taxon>Pseudomonadati</taxon>
        <taxon>Pseudomonadota</taxon>
        <taxon>Gammaproteobacteria</taxon>
        <taxon>Pseudomonadales</taxon>
        <taxon>Pseudomonadaceae</taxon>
        <taxon>Pseudomonas</taxon>
    </lineage>
</organism>
<protein>
    <submittedName>
        <fullName evidence="1">Uncharacterized protein</fullName>
    </submittedName>
</protein>
<reference evidence="1 2" key="2">
    <citation type="submission" date="2018-03" db="EMBL/GenBank/DDBJ databases">
        <title>Draft genome of Pseudomonas putida strain KT-27.</title>
        <authorList>
            <person name="Yoshizawa S."/>
            <person name="Khan N.H."/>
            <person name="Nishimura M."/>
            <person name="Chiura H.X."/>
            <person name="Ogura Y."/>
            <person name="Hayashi T."/>
            <person name="Kogure K."/>
        </authorList>
    </citation>
    <scope>NUCLEOTIDE SEQUENCE [LARGE SCALE GENOMIC DNA]</scope>
    <source>
        <strain evidence="1 2">KT-27</strain>
    </source>
</reference>
<dbReference type="Proteomes" id="UP000237194">
    <property type="component" value="Unassembled WGS sequence"/>
</dbReference>
<evidence type="ECO:0000313" key="2">
    <source>
        <dbReference type="Proteomes" id="UP000237194"/>
    </source>
</evidence>
<proteinExistence type="predicted"/>